<dbReference type="SUPFAM" id="SSF54427">
    <property type="entry name" value="NTF2-like"/>
    <property type="match status" value="1"/>
</dbReference>
<protein>
    <submittedName>
        <fullName evidence="2">Nuclear transport factor 2 family protein</fullName>
    </submittedName>
</protein>
<dbReference type="Pfam" id="PF13577">
    <property type="entry name" value="SnoaL_4"/>
    <property type="match status" value="1"/>
</dbReference>
<dbReference type="Proteomes" id="UP001601992">
    <property type="component" value="Unassembled WGS sequence"/>
</dbReference>
<sequence>MSHDSELDRHAVHQLLVKQRLHDLEMAYCRGIDRRDRELFRSVYFDDAVEDHGGMFQGPVEEFVDWVFGGFMSRINSTAHYVLNEAYRIDGDKAEGEIHRISYHRILEPGVDQRFSAVRSFSRYECRGGIWKIARRTSVRDWIVDTPQTVDLLGGQVAMSLSAHGNADRSYVELPLFSPGPID</sequence>
<dbReference type="InterPro" id="IPR037401">
    <property type="entry name" value="SnoaL-like"/>
</dbReference>
<evidence type="ECO:0000313" key="2">
    <source>
        <dbReference type="EMBL" id="MFF3574553.1"/>
    </source>
</evidence>
<comment type="caution">
    <text evidence="2">The sequence shown here is derived from an EMBL/GenBank/DDBJ whole genome shotgun (WGS) entry which is preliminary data.</text>
</comment>
<gene>
    <name evidence="2" type="ORF">ACFYXQ_43075</name>
</gene>
<proteinExistence type="predicted"/>
<evidence type="ECO:0000313" key="3">
    <source>
        <dbReference type="Proteomes" id="UP001601992"/>
    </source>
</evidence>
<accession>A0ABW6SG67</accession>
<dbReference type="InterPro" id="IPR032710">
    <property type="entry name" value="NTF2-like_dom_sf"/>
</dbReference>
<keyword evidence="3" id="KW-1185">Reference proteome</keyword>
<dbReference type="RefSeq" id="WP_387406894.1">
    <property type="nucleotide sequence ID" value="NZ_JBIAQY010000028.1"/>
</dbReference>
<dbReference type="EMBL" id="JBIAQY010000028">
    <property type="protein sequence ID" value="MFF3574553.1"/>
    <property type="molecule type" value="Genomic_DNA"/>
</dbReference>
<organism evidence="2 3">
    <name type="scientific">Nocardia jiangxiensis</name>
    <dbReference type="NCBI Taxonomy" id="282685"/>
    <lineage>
        <taxon>Bacteria</taxon>
        <taxon>Bacillati</taxon>
        <taxon>Actinomycetota</taxon>
        <taxon>Actinomycetes</taxon>
        <taxon>Mycobacteriales</taxon>
        <taxon>Nocardiaceae</taxon>
        <taxon>Nocardia</taxon>
    </lineage>
</organism>
<feature type="domain" description="SnoaL-like" evidence="1">
    <location>
        <begin position="20"/>
        <end position="137"/>
    </location>
</feature>
<reference evidence="2 3" key="1">
    <citation type="submission" date="2024-10" db="EMBL/GenBank/DDBJ databases">
        <title>The Natural Products Discovery Center: Release of the First 8490 Sequenced Strains for Exploring Actinobacteria Biosynthetic Diversity.</title>
        <authorList>
            <person name="Kalkreuter E."/>
            <person name="Kautsar S.A."/>
            <person name="Yang D."/>
            <person name="Bader C.D."/>
            <person name="Teijaro C.N."/>
            <person name="Fluegel L."/>
            <person name="Davis C.M."/>
            <person name="Simpson J.R."/>
            <person name="Lauterbach L."/>
            <person name="Steele A.D."/>
            <person name="Gui C."/>
            <person name="Meng S."/>
            <person name="Li G."/>
            <person name="Viehrig K."/>
            <person name="Ye F."/>
            <person name="Su P."/>
            <person name="Kiefer A.F."/>
            <person name="Nichols A."/>
            <person name="Cepeda A.J."/>
            <person name="Yan W."/>
            <person name="Fan B."/>
            <person name="Jiang Y."/>
            <person name="Adhikari A."/>
            <person name="Zheng C.-J."/>
            <person name="Schuster L."/>
            <person name="Cowan T.M."/>
            <person name="Smanski M.J."/>
            <person name="Chevrette M.G."/>
            <person name="De Carvalho L.P.S."/>
            <person name="Shen B."/>
        </authorList>
    </citation>
    <scope>NUCLEOTIDE SEQUENCE [LARGE SCALE GENOMIC DNA]</scope>
    <source>
        <strain evidence="2 3">NPDC002593</strain>
    </source>
</reference>
<name>A0ABW6SG67_9NOCA</name>
<dbReference type="Gene3D" id="3.10.450.50">
    <property type="match status" value="1"/>
</dbReference>
<evidence type="ECO:0000259" key="1">
    <source>
        <dbReference type="Pfam" id="PF13577"/>
    </source>
</evidence>